<proteinExistence type="predicted"/>
<protein>
    <submittedName>
        <fullName evidence="1">Uncharacterized protein</fullName>
    </submittedName>
</protein>
<evidence type="ECO:0000313" key="2">
    <source>
        <dbReference type="Proteomes" id="UP001204953"/>
    </source>
</evidence>
<comment type="caution">
    <text evidence="1">The sequence shown here is derived from an EMBL/GenBank/DDBJ whole genome shotgun (WGS) entry which is preliminary data.</text>
</comment>
<dbReference type="Proteomes" id="UP001204953">
    <property type="component" value="Unassembled WGS sequence"/>
</dbReference>
<dbReference type="AlphaFoldDB" id="A0AAE3KUZ2"/>
<dbReference type="EMBL" id="JAMZMM010000456">
    <property type="protein sequence ID" value="MCP2732017.1"/>
    <property type="molecule type" value="Genomic_DNA"/>
</dbReference>
<gene>
    <name evidence="1" type="ORF">NJ959_26655</name>
</gene>
<organism evidence="1 2">
    <name type="scientific">Limnofasciculus baicalensis BBK-W-15</name>
    <dbReference type="NCBI Taxonomy" id="2699891"/>
    <lineage>
        <taxon>Bacteria</taxon>
        <taxon>Bacillati</taxon>
        <taxon>Cyanobacteriota</taxon>
        <taxon>Cyanophyceae</taxon>
        <taxon>Coleofasciculales</taxon>
        <taxon>Coleofasciculaceae</taxon>
        <taxon>Limnofasciculus</taxon>
        <taxon>Limnofasciculus baicalensis</taxon>
    </lineage>
</organism>
<reference evidence="1" key="1">
    <citation type="submission" date="2022-06" db="EMBL/GenBank/DDBJ databases">
        <title>New cyanobacteria of genus Symplocastrum in benthos of Lake Baikal.</title>
        <authorList>
            <person name="Sorokovikova E."/>
            <person name="Tikhonova I."/>
            <person name="Krasnopeev A."/>
            <person name="Evseev P."/>
            <person name="Gladkikh A."/>
            <person name="Belykh O."/>
        </authorList>
    </citation>
    <scope>NUCLEOTIDE SEQUENCE</scope>
    <source>
        <strain evidence="1">BBK-W-15</strain>
    </source>
</reference>
<accession>A0AAE3KUZ2</accession>
<sequence length="59" mass="6823">IAETTQFRQVLRINLNKFNEVKPLSAFDRLLSYVNYFFFEGEGLGVKAKLPTPDRDISD</sequence>
<feature type="non-terminal residue" evidence="1">
    <location>
        <position position="1"/>
    </location>
</feature>
<dbReference type="RefSeq" id="WP_254014745.1">
    <property type="nucleotide sequence ID" value="NZ_JAMZMM010000456.1"/>
</dbReference>
<keyword evidence="2" id="KW-1185">Reference proteome</keyword>
<evidence type="ECO:0000313" key="1">
    <source>
        <dbReference type="EMBL" id="MCP2732017.1"/>
    </source>
</evidence>
<name>A0AAE3KUZ2_9CYAN</name>